<dbReference type="GO" id="GO:0022857">
    <property type="term" value="F:transmembrane transporter activity"/>
    <property type="evidence" value="ECO:0007669"/>
    <property type="project" value="InterPro"/>
</dbReference>
<evidence type="ECO:0000256" key="6">
    <source>
        <dbReference type="ARBA" id="ARBA00023136"/>
    </source>
</evidence>
<evidence type="ECO:0000313" key="10">
    <source>
        <dbReference type="Proteomes" id="UP000440125"/>
    </source>
</evidence>
<feature type="transmembrane region" description="Helical" evidence="8">
    <location>
        <begin position="257"/>
        <end position="275"/>
    </location>
</feature>
<dbReference type="PANTHER" id="PTHR48086">
    <property type="entry name" value="SODIUM/PROLINE SYMPORTER-RELATED"/>
    <property type="match status" value="1"/>
</dbReference>
<evidence type="ECO:0000256" key="7">
    <source>
        <dbReference type="RuleBase" id="RU362091"/>
    </source>
</evidence>
<feature type="transmembrane region" description="Helical" evidence="8">
    <location>
        <begin position="78"/>
        <end position="100"/>
    </location>
</feature>
<dbReference type="PANTHER" id="PTHR48086:SF8">
    <property type="entry name" value="MONOCARBOXYLIC ACID PERMEASE"/>
    <property type="match status" value="1"/>
</dbReference>
<proteinExistence type="inferred from homology"/>
<protein>
    <submittedName>
        <fullName evidence="9">Sodium:solute symporter</fullName>
    </submittedName>
</protein>
<feature type="transmembrane region" description="Helical" evidence="8">
    <location>
        <begin position="46"/>
        <end position="66"/>
    </location>
</feature>
<feature type="transmembrane region" description="Helical" evidence="8">
    <location>
        <begin position="295"/>
        <end position="322"/>
    </location>
</feature>
<feature type="transmembrane region" description="Helical" evidence="8">
    <location>
        <begin position="169"/>
        <end position="187"/>
    </location>
</feature>
<dbReference type="InterPro" id="IPR001734">
    <property type="entry name" value="Na/solute_symporter"/>
</dbReference>
<dbReference type="InterPro" id="IPR050277">
    <property type="entry name" value="Sodium:Solute_Symporter"/>
</dbReference>
<evidence type="ECO:0000256" key="8">
    <source>
        <dbReference type="SAM" id="Phobius"/>
    </source>
</evidence>
<dbReference type="Proteomes" id="UP000440125">
    <property type="component" value="Unassembled WGS sequence"/>
</dbReference>
<feature type="transmembrane region" description="Helical" evidence="8">
    <location>
        <begin position="199"/>
        <end position="219"/>
    </location>
</feature>
<sequence>MNVNYLTLSVFVILFAIFSFLGFYGARWRKGDLNKLSEWGLGGRRLGTLLVWFLLGADLFTAYSFIAVPAGIFASGSLYFFAIPYVAWGFGVALLTMPRLWNASRNKGYITAADFVKDRFNSRSLAIIVALTGVVAELPYIALQIVGMEAVLAVLLAGLGISSKIVTEISLILAFIILAAFTFVSGLRGAALTGVFKDALIWITVITVIVLVPIEIGGFSKAFSDLSTNFAAYHLAKVTGSKVPPAMETLPIKLAPAYFSLALGSSFALYLYPHAINGSLSSESEKKLVYSTSFLPIYGIGLALISLFGILVYAVPGALGLIAKTGNGALAIPALIACTMPCWFVGLAFLAIFVGGLVPASIMAIAVANLFVRNVIKEFKPDLPPYSEAKLAKWTSTIFKFLALGFVFVVPATYAIQLQLLGGIIISQTLPAVFLGLYTDKLEPKSLIAGWTAGIISGVGLEYYVNFIQYHFGVFKTSLMTTPLGPLFIAIFALAINLAVTLIGTAIAYSMGWRPKSKITQEEIIKTTQ</sequence>
<dbReference type="EMBL" id="WFIY01000004">
    <property type="protein sequence ID" value="MUM64322.1"/>
    <property type="molecule type" value="Genomic_DNA"/>
</dbReference>
<feature type="transmembrane region" description="Helical" evidence="8">
    <location>
        <begin position="446"/>
        <end position="465"/>
    </location>
</feature>
<feature type="transmembrane region" description="Helical" evidence="8">
    <location>
        <begin position="6"/>
        <end position="26"/>
    </location>
</feature>
<keyword evidence="3" id="KW-0813">Transport</keyword>
<feature type="transmembrane region" description="Helical" evidence="8">
    <location>
        <begin position="420"/>
        <end position="439"/>
    </location>
</feature>
<feature type="transmembrane region" description="Helical" evidence="8">
    <location>
        <begin position="397"/>
        <end position="414"/>
    </location>
</feature>
<dbReference type="PROSITE" id="PS50283">
    <property type="entry name" value="NA_SOLUT_SYMP_3"/>
    <property type="match status" value="1"/>
</dbReference>
<dbReference type="AlphaFoldDB" id="A0A6A9QAR8"/>
<dbReference type="Gene3D" id="1.20.1730.10">
    <property type="entry name" value="Sodium/glucose cotransporter"/>
    <property type="match status" value="1"/>
</dbReference>
<comment type="caution">
    <text evidence="9">The sequence shown here is derived from an EMBL/GenBank/DDBJ whole genome shotgun (WGS) entry which is preliminary data.</text>
</comment>
<gene>
    <name evidence="9" type="ORF">D1867_03445</name>
</gene>
<keyword evidence="6 8" id="KW-0472">Membrane</keyword>
<accession>A0A6A9QAR8</accession>
<feature type="transmembrane region" description="Helical" evidence="8">
    <location>
        <begin position="358"/>
        <end position="376"/>
    </location>
</feature>
<dbReference type="InterPro" id="IPR038377">
    <property type="entry name" value="Na/Glc_symporter_sf"/>
</dbReference>
<feature type="transmembrane region" description="Helical" evidence="8">
    <location>
        <begin position="120"/>
        <end position="136"/>
    </location>
</feature>
<dbReference type="Pfam" id="PF00474">
    <property type="entry name" value="SSF"/>
    <property type="match status" value="1"/>
</dbReference>
<comment type="subcellular location">
    <subcellularLocation>
        <location evidence="1">Membrane</location>
        <topology evidence="1">Multi-pass membrane protein</topology>
    </subcellularLocation>
</comment>
<evidence type="ECO:0000256" key="3">
    <source>
        <dbReference type="ARBA" id="ARBA00022448"/>
    </source>
</evidence>
<dbReference type="RefSeq" id="WP_155862818.1">
    <property type="nucleotide sequence ID" value="NZ_WFIY01000004.1"/>
</dbReference>
<keyword evidence="4 8" id="KW-0812">Transmembrane</keyword>
<feature type="transmembrane region" description="Helical" evidence="8">
    <location>
        <begin position="485"/>
        <end position="509"/>
    </location>
</feature>
<organism evidence="9 10">
    <name type="scientific">Acidianus infernus</name>
    <dbReference type="NCBI Taxonomy" id="12915"/>
    <lineage>
        <taxon>Archaea</taxon>
        <taxon>Thermoproteota</taxon>
        <taxon>Thermoprotei</taxon>
        <taxon>Sulfolobales</taxon>
        <taxon>Sulfolobaceae</taxon>
        <taxon>Acidianus</taxon>
    </lineage>
</organism>
<dbReference type="GO" id="GO:0005886">
    <property type="term" value="C:plasma membrane"/>
    <property type="evidence" value="ECO:0007669"/>
    <property type="project" value="TreeGrafter"/>
</dbReference>
<feature type="transmembrane region" description="Helical" evidence="8">
    <location>
        <begin position="329"/>
        <end position="352"/>
    </location>
</feature>
<name>A0A6A9QAR8_ACIIN</name>
<comment type="similarity">
    <text evidence="2 7">Belongs to the sodium:solute symporter (SSF) (TC 2.A.21) family.</text>
</comment>
<evidence type="ECO:0000256" key="5">
    <source>
        <dbReference type="ARBA" id="ARBA00022989"/>
    </source>
</evidence>
<evidence type="ECO:0000256" key="4">
    <source>
        <dbReference type="ARBA" id="ARBA00022692"/>
    </source>
</evidence>
<dbReference type="OrthoDB" id="19182at2157"/>
<keyword evidence="10" id="KW-1185">Reference proteome</keyword>
<feature type="transmembrane region" description="Helical" evidence="8">
    <location>
        <begin position="142"/>
        <end position="162"/>
    </location>
</feature>
<evidence type="ECO:0000256" key="2">
    <source>
        <dbReference type="ARBA" id="ARBA00006434"/>
    </source>
</evidence>
<keyword evidence="5 8" id="KW-1133">Transmembrane helix</keyword>
<reference evidence="9 10" key="1">
    <citation type="submission" date="2019-10" db="EMBL/GenBank/DDBJ databases">
        <title>Genome Sequences from Six Type Strain Members of the Archaeal Family Sulfolobaceae: Acidianus ambivalens, Acidianus infernus, Metallosphaera prunae, Stygiolobus azoricus, Sulfolobus metallicus, and Sulfurisphaera ohwakuensis.</title>
        <authorList>
            <person name="Counts J.A."/>
            <person name="Kelly R.M."/>
        </authorList>
    </citation>
    <scope>NUCLEOTIDE SEQUENCE [LARGE SCALE GENOMIC DNA]</scope>
    <source>
        <strain evidence="9 10">DSM 3191</strain>
    </source>
</reference>
<evidence type="ECO:0000256" key="1">
    <source>
        <dbReference type="ARBA" id="ARBA00004141"/>
    </source>
</evidence>
<evidence type="ECO:0000313" key="9">
    <source>
        <dbReference type="EMBL" id="MUM64322.1"/>
    </source>
</evidence>